<comment type="caution">
    <text evidence="1">The sequence shown here is derived from an EMBL/GenBank/DDBJ whole genome shotgun (WGS) entry which is preliminary data.</text>
</comment>
<name>A0A401GPL8_9APHY</name>
<dbReference type="Proteomes" id="UP000287166">
    <property type="component" value="Unassembled WGS sequence"/>
</dbReference>
<organism evidence="1 2">
    <name type="scientific">Sparassis crispa</name>
    <dbReference type="NCBI Taxonomy" id="139825"/>
    <lineage>
        <taxon>Eukaryota</taxon>
        <taxon>Fungi</taxon>
        <taxon>Dikarya</taxon>
        <taxon>Basidiomycota</taxon>
        <taxon>Agaricomycotina</taxon>
        <taxon>Agaricomycetes</taxon>
        <taxon>Polyporales</taxon>
        <taxon>Sparassidaceae</taxon>
        <taxon>Sparassis</taxon>
    </lineage>
</organism>
<dbReference type="GeneID" id="38781092"/>
<evidence type="ECO:0000313" key="1">
    <source>
        <dbReference type="EMBL" id="GBE84175.1"/>
    </source>
</evidence>
<dbReference type="RefSeq" id="XP_027615088.1">
    <property type="nucleotide sequence ID" value="XM_027759287.1"/>
</dbReference>
<evidence type="ECO:0000313" key="2">
    <source>
        <dbReference type="Proteomes" id="UP000287166"/>
    </source>
</evidence>
<sequence length="226" mass="25206">MSPFVVSPARLNNKCIDPVERIGGPLRTTTPAEPSSRRPPVRYRRQLPFAFITPFRAGPLCAFRSPLFEDGGDSARTRHTERSYDVRTAAVDPERDSRARSGRVGAPRIITTTTKTCTSCLTILLTAYLLLACPNRSSDRANTILGIHRRMRFPSKGMSSYAVVYQDGVQASVQVQRLCPSFRPSTIPRTLPSRAPTLLEKPTSLWVFLQVEKRVPVLVPELRSRG</sequence>
<dbReference type="InParanoid" id="A0A401GPL8"/>
<dbReference type="EMBL" id="BFAD01000006">
    <property type="protein sequence ID" value="GBE84175.1"/>
    <property type="molecule type" value="Genomic_DNA"/>
</dbReference>
<dbReference type="AlphaFoldDB" id="A0A401GPL8"/>
<keyword evidence="2" id="KW-1185">Reference proteome</keyword>
<gene>
    <name evidence="1" type="ORF">SCP_0601530</name>
</gene>
<reference evidence="1 2" key="1">
    <citation type="journal article" date="2018" name="Sci. Rep.">
        <title>Genome sequence of the cauliflower mushroom Sparassis crispa (Hanabiratake) and its association with beneficial usage.</title>
        <authorList>
            <person name="Kiyama R."/>
            <person name="Furutani Y."/>
            <person name="Kawaguchi K."/>
            <person name="Nakanishi T."/>
        </authorList>
    </citation>
    <scope>NUCLEOTIDE SEQUENCE [LARGE SCALE GENOMIC DNA]</scope>
</reference>
<accession>A0A401GPL8</accession>
<proteinExistence type="predicted"/>
<protein>
    <submittedName>
        <fullName evidence="1">Uncharacterized protein</fullName>
    </submittedName>
</protein>